<dbReference type="Gene3D" id="3.60.10.10">
    <property type="entry name" value="Endonuclease/exonuclease/phosphatase"/>
    <property type="match status" value="1"/>
</dbReference>
<dbReference type="SUPFAM" id="SSF56219">
    <property type="entry name" value="DNase I-like"/>
    <property type="match status" value="1"/>
</dbReference>
<dbReference type="OrthoDB" id="1000249at2759"/>
<dbReference type="EMBL" id="KZ668618">
    <property type="protein sequence ID" value="PPR87341.1"/>
    <property type="molecule type" value="Genomic_DNA"/>
</dbReference>
<proteinExistence type="predicted"/>
<gene>
    <name evidence="1" type="ORF">GOBAR_AA33348</name>
</gene>
<dbReference type="InterPro" id="IPR036691">
    <property type="entry name" value="Endo/exonu/phosph_ase_sf"/>
</dbReference>
<name>A0A2P5W8F3_GOSBA</name>
<protein>
    <recommendedName>
        <fullName evidence="3">Reverse transcriptase</fullName>
    </recommendedName>
</protein>
<dbReference type="Proteomes" id="UP000239757">
    <property type="component" value="Unassembled WGS sequence"/>
</dbReference>
<dbReference type="PANTHER" id="PTHR33710:SF64">
    <property type="entry name" value="ENDONUCLEASE_EXONUCLEASE_PHOSPHATASE DOMAIN-CONTAINING PROTEIN"/>
    <property type="match status" value="1"/>
</dbReference>
<evidence type="ECO:0000313" key="2">
    <source>
        <dbReference type="Proteomes" id="UP000239757"/>
    </source>
</evidence>
<sequence length="295" mass="34204">MLLQTTAHEKIGGRREARFVMKVFEKVFNEMALVDVKKDKGWFTWSNNRDGSRFVKERLDRFVISASWVEKVPFTSTEVVRQSCSDHDAIFLDSRGHKPIDDVRNPRLFFKFRLVEPKIGTPSSLSKGFGMRIITPELGHLYAEEESYWAQISRIIWLKELDRNTRFFHVRAMSRSKKNKIEGLNDVDGTWVEGMTNVCKVAWNYFHDLFRSEVVNDIRVMSPIKRCISSDMNEALMGQFTDKEIMDAFDHMDPRKATGIDGLSDLFFKENWDVVGADVLHFCHDVLEVLNHSGG</sequence>
<evidence type="ECO:0008006" key="3">
    <source>
        <dbReference type="Google" id="ProtNLM"/>
    </source>
</evidence>
<dbReference type="AlphaFoldDB" id="A0A2P5W8F3"/>
<accession>A0A2P5W8F3</accession>
<reference evidence="1 2" key="1">
    <citation type="submission" date="2015-01" db="EMBL/GenBank/DDBJ databases">
        <title>Genome of allotetraploid Gossypium barbadense reveals genomic plasticity and fiber elongation in cotton evolution.</title>
        <authorList>
            <person name="Chen X."/>
            <person name="Liu X."/>
            <person name="Zhao B."/>
            <person name="Zheng H."/>
            <person name="Hu Y."/>
            <person name="Lu G."/>
            <person name="Yang C."/>
            <person name="Chen J."/>
            <person name="Shan C."/>
            <person name="Zhang L."/>
            <person name="Zhou Y."/>
            <person name="Wang L."/>
            <person name="Guo W."/>
            <person name="Bai Y."/>
            <person name="Ruan J."/>
            <person name="Shangguan X."/>
            <person name="Mao Y."/>
            <person name="Jiang J."/>
            <person name="Zhu Y."/>
            <person name="Lei J."/>
            <person name="Kang H."/>
            <person name="Chen S."/>
            <person name="He X."/>
            <person name="Wang R."/>
            <person name="Wang Y."/>
            <person name="Chen J."/>
            <person name="Wang L."/>
            <person name="Yu S."/>
            <person name="Wang B."/>
            <person name="Wei J."/>
            <person name="Song S."/>
            <person name="Lu X."/>
            <person name="Gao Z."/>
            <person name="Gu W."/>
            <person name="Deng X."/>
            <person name="Ma D."/>
            <person name="Wang S."/>
            <person name="Liang W."/>
            <person name="Fang L."/>
            <person name="Cai C."/>
            <person name="Zhu X."/>
            <person name="Zhou B."/>
            <person name="Zhang Y."/>
            <person name="Chen Z."/>
            <person name="Xu S."/>
            <person name="Zhu R."/>
            <person name="Wang S."/>
            <person name="Zhang T."/>
            <person name="Zhao G."/>
        </authorList>
    </citation>
    <scope>NUCLEOTIDE SEQUENCE [LARGE SCALE GENOMIC DNA]</scope>
    <source>
        <strain evidence="2">cv. Xinhai21</strain>
        <tissue evidence="1">Leaf</tissue>
    </source>
</reference>
<evidence type="ECO:0000313" key="1">
    <source>
        <dbReference type="EMBL" id="PPR87341.1"/>
    </source>
</evidence>
<organism evidence="1 2">
    <name type="scientific">Gossypium barbadense</name>
    <name type="common">Sea Island cotton</name>
    <name type="synonym">Hibiscus barbadensis</name>
    <dbReference type="NCBI Taxonomy" id="3634"/>
    <lineage>
        <taxon>Eukaryota</taxon>
        <taxon>Viridiplantae</taxon>
        <taxon>Streptophyta</taxon>
        <taxon>Embryophyta</taxon>
        <taxon>Tracheophyta</taxon>
        <taxon>Spermatophyta</taxon>
        <taxon>Magnoliopsida</taxon>
        <taxon>eudicotyledons</taxon>
        <taxon>Gunneridae</taxon>
        <taxon>Pentapetalae</taxon>
        <taxon>rosids</taxon>
        <taxon>malvids</taxon>
        <taxon>Malvales</taxon>
        <taxon>Malvaceae</taxon>
        <taxon>Malvoideae</taxon>
        <taxon>Gossypium</taxon>
    </lineage>
</organism>
<dbReference type="PANTHER" id="PTHR33710">
    <property type="entry name" value="BNAC02G09200D PROTEIN"/>
    <property type="match status" value="1"/>
</dbReference>